<reference evidence="2" key="1">
    <citation type="submission" date="2024-02" db="EMBL/GenBank/DDBJ databases">
        <authorList>
            <consortium name="ELIXIR-Norway"/>
            <consortium name="Elixir Norway"/>
        </authorList>
    </citation>
    <scope>NUCLEOTIDE SEQUENCE</scope>
</reference>
<protein>
    <submittedName>
        <fullName evidence="2">Uncharacterized protein</fullName>
    </submittedName>
</protein>
<organism evidence="2 3">
    <name type="scientific">Sphagnum jensenii</name>
    <dbReference type="NCBI Taxonomy" id="128206"/>
    <lineage>
        <taxon>Eukaryota</taxon>
        <taxon>Viridiplantae</taxon>
        <taxon>Streptophyta</taxon>
        <taxon>Embryophyta</taxon>
        <taxon>Bryophyta</taxon>
        <taxon>Sphagnophytina</taxon>
        <taxon>Sphagnopsida</taxon>
        <taxon>Sphagnales</taxon>
        <taxon>Sphagnaceae</taxon>
        <taxon>Sphagnum</taxon>
    </lineage>
</organism>
<dbReference type="EMBL" id="OZ020100">
    <property type="protein sequence ID" value="CAK9272634.1"/>
    <property type="molecule type" value="Genomic_DNA"/>
</dbReference>
<proteinExistence type="predicted"/>
<accession>A0ABP0X0H7</accession>
<name>A0ABP0X0H7_9BRYO</name>
<evidence type="ECO:0000313" key="2">
    <source>
        <dbReference type="EMBL" id="CAK9272634.1"/>
    </source>
</evidence>
<dbReference type="Proteomes" id="UP001497444">
    <property type="component" value="Chromosome 5"/>
</dbReference>
<evidence type="ECO:0000256" key="1">
    <source>
        <dbReference type="SAM" id="MobiDB-lite"/>
    </source>
</evidence>
<evidence type="ECO:0000313" key="3">
    <source>
        <dbReference type="Proteomes" id="UP001497444"/>
    </source>
</evidence>
<sequence>MREQTLAGQIPDSTYGEAQRPTFKKERRGSEQAIILVICQDRVLPSSWHGSYCCGADNLYEVTTILGPCVTVPVGFNCYYY</sequence>
<keyword evidence="3" id="KW-1185">Reference proteome</keyword>
<feature type="region of interest" description="Disordered" evidence="1">
    <location>
        <begin position="1"/>
        <end position="26"/>
    </location>
</feature>
<gene>
    <name evidence="2" type="ORF">CSSPJE1EN1_LOCUS18112</name>
</gene>